<sequence length="128" mass="15174">MARWLSFYAEYKFRVEYKTERLNVVTDALSRRSDYAATHWRRKDVYIDDEDVYANDADTKQLIEYLSSPTDKARRKLPVHLRARAHRYRVHEGLLLYSAVDDNADRIVGLNDNDLRIKIMCTSITMSR</sequence>
<comment type="caution">
    <text evidence="1">The sequence shown here is derived from an EMBL/GenBank/DDBJ whole genome shotgun (WGS) entry which is preliminary data.</text>
</comment>
<organism evidence="1 2">
    <name type="scientific">Phytophthora palmivora</name>
    <dbReference type="NCBI Taxonomy" id="4796"/>
    <lineage>
        <taxon>Eukaryota</taxon>
        <taxon>Sar</taxon>
        <taxon>Stramenopiles</taxon>
        <taxon>Oomycota</taxon>
        <taxon>Peronosporomycetes</taxon>
        <taxon>Peronosporales</taxon>
        <taxon>Peronosporaceae</taxon>
        <taxon>Phytophthora</taxon>
    </lineage>
</organism>
<dbReference type="AlphaFoldDB" id="A0A2P4X3T5"/>
<dbReference type="GO" id="GO:0003964">
    <property type="term" value="F:RNA-directed DNA polymerase activity"/>
    <property type="evidence" value="ECO:0007669"/>
    <property type="project" value="UniProtKB-KW"/>
</dbReference>
<name>A0A2P4X3T5_9STRA</name>
<reference evidence="1 2" key="1">
    <citation type="journal article" date="2017" name="Genome Biol. Evol.">
        <title>Phytophthora megakarya and P. palmivora, closely related causal agents of cacao black pod rot, underwent increases in genome sizes and gene numbers by different mechanisms.</title>
        <authorList>
            <person name="Ali S.S."/>
            <person name="Shao J."/>
            <person name="Lary D.J."/>
            <person name="Kronmiller B."/>
            <person name="Shen D."/>
            <person name="Strem M.D."/>
            <person name="Amoako-Attah I."/>
            <person name="Akrofi A.Y."/>
            <person name="Begoude B.A."/>
            <person name="Ten Hoopen G.M."/>
            <person name="Coulibaly K."/>
            <person name="Kebe B.I."/>
            <person name="Melnick R.L."/>
            <person name="Guiltinan M.J."/>
            <person name="Tyler B.M."/>
            <person name="Meinhardt L.W."/>
            <person name="Bailey B.A."/>
        </authorList>
    </citation>
    <scope>NUCLEOTIDE SEQUENCE [LARGE SCALE GENOMIC DNA]</scope>
    <source>
        <strain evidence="2">sbr112.9</strain>
    </source>
</reference>
<evidence type="ECO:0000313" key="1">
    <source>
        <dbReference type="EMBL" id="POM60217.1"/>
    </source>
</evidence>
<dbReference type="EMBL" id="NCKW01016915">
    <property type="protein sequence ID" value="POM60217.1"/>
    <property type="molecule type" value="Genomic_DNA"/>
</dbReference>
<protein>
    <submittedName>
        <fullName evidence="1">Reverse transcriptase</fullName>
    </submittedName>
</protein>
<keyword evidence="1" id="KW-0808">Transferase</keyword>
<gene>
    <name evidence="1" type="ORF">PHPALM_30950</name>
</gene>
<proteinExistence type="predicted"/>
<keyword evidence="1" id="KW-0695">RNA-directed DNA polymerase</keyword>
<keyword evidence="1" id="KW-0548">Nucleotidyltransferase</keyword>
<dbReference type="Proteomes" id="UP000237271">
    <property type="component" value="Unassembled WGS sequence"/>
</dbReference>
<keyword evidence="2" id="KW-1185">Reference proteome</keyword>
<dbReference type="OrthoDB" id="98306at2759"/>
<evidence type="ECO:0000313" key="2">
    <source>
        <dbReference type="Proteomes" id="UP000237271"/>
    </source>
</evidence>
<accession>A0A2P4X3T5</accession>